<dbReference type="EMBL" id="CP073346">
    <property type="protein sequence ID" value="UTW05798.1"/>
    <property type="molecule type" value="Genomic_DNA"/>
</dbReference>
<keyword evidence="1" id="KW-0812">Transmembrane</keyword>
<keyword evidence="1" id="KW-1133">Transmembrane helix</keyword>
<keyword evidence="1" id="KW-0472">Membrane</keyword>
<protein>
    <recommendedName>
        <fullName evidence="4">Lipoprotein</fullName>
    </recommendedName>
</protein>
<proteinExistence type="predicted"/>
<evidence type="ECO:0000313" key="3">
    <source>
        <dbReference type="Proteomes" id="UP001059672"/>
    </source>
</evidence>
<reference evidence="2" key="1">
    <citation type="submission" date="2021-04" db="EMBL/GenBank/DDBJ databases">
        <title>Oceanospirillales bacteria with DddD are important DMSP degraders in coastal seawater.</title>
        <authorList>
            <person name="Liu J."/>
        </authorList>
    </citation>
    <scope>NUCLEOTIDE SEQUENCE</scope>
    <source>
        <strain evidence="2">D13-4</strain>
    </source>
</reference>
<sequence>MEALTAVIRATLLACAYLIMTGCVGIGAIAPMERPAYDDSAIAPRTISLEHDPEKNNRTVRHTYNGAGSDKRYNTEEVRRAWGIPDETASNGRYTVWTYREQTLLWSGIALHALVTIPLALPTGKEKYVLYFNNDKLEKVLHHTFSTKLLVCDPAYMLVGSMAAGMSPTGRGSVPGLCNVIEREGMYFHYLMNY</sequence>
<feature type="transmembrane region" description="Helical" evidence="1">
    <location>
        <begin position="12"/>
        <end position="30"/>
    </location>
</feature>
<gene>
    <name evidence="2" type="ORF">KDW96_11405</name>
</gene>
<dbReference type="Proteomes" id="UP001059672">
    <property type="component" value="Chromosome"/>
</dbReference>
<keyword evidence="3" id="KW-1185">Reference proteome</keyword>
<name>A0ABY5H182_9PSED</name>
<dbReference type="RefSeq" id="WP_255836380.1">
    <property type="nucleotide sequence ID" value="NZ_CP073346.1"/>
</dbReference>
<accession>A0ABY5H182</accession>
<evidence type="ECO:0008006" key="4">
    <source>
        <dbReference type="Google" id="ProtNLM"/>
    </source>
</evidence>
<evidence type="ECO:0000313" key="2">
    <source>
        <dbReference type="EMBL" id="UTW05798.1"/>
    </source>
</evidence>
<organism evidence="2 3">
    <name type="scientific">Pseudomonas benzenivorans</name>
    <dbReference type="NCBI Taxonomy" id="556533"/>
    <lineage>
        <taxon>Bacteria</taxon>
        <taxon>Pseudomonadati</taxon>
        <taxon>Pseudomonadota</taxon>
        <taxon>Gammaproteobacteria</taxon>
        <taxon>Pseudomonadales</taxon>
        <taxon>Pseudomonadaceae</taxon>
        <taxon>Pseudomonas</taxon>
    </lineage>
</organism>
<evidence type="ECO:0000256" key="1">
    <source>
        <dbReference type="SAM" id="Phobius"/>
    </source>
</evidence>